<dbReference type="PANTHER" id="PTHR15140">
    <property type="entry name" value="TUBULIN-SPECIFIC CHAPERONE E"/>
    <property type="match status" value="1"/>
</dbReference>
<proteinExistence type="predicted"/>
<accession>A0A8S0TQ37</accession>
<dbReference type="InterPro" id="IPR032675">
    <property type="entry name" value="LRR_dom_sf"/>
</dbReference>
<dbReference type="Gramene" id="OE9A121166T1">
    <property type="protein sequence ID" value="OE9A121166C1"/>
    <property type="gene ID" value="OE9A121166"/>
</dbReference>
<organism evidence="1 2">
    <name type="scientific">Olea europaea subsp. europaea</name>
    <dbReference type="NCBI Taxonomy" id="158383"/>
    <lineage>
        <taxon>Eukaryota</taxon>
        <taxon>Viridiplantae</taxon>
        <taxon>Streptophyta</taxon>
        <taxon>Embryophyta</taxon>
        <taxon>Tracheophyta</taxon>
        <taxon>Spermatophyta</taxon>
        <taxon>Magnoliopsida</taxon>
        <taxon>eudicotyledons</taxon>
        <taxon>Gunneridae</taxon>
        <taxon>Pentapetalae</taxon>
        <taxon>asterids</taxon>
        <taxon>lamiids</taxon>
        <taxon>Lamiales</taxon>
        <taxon>Oleaceae</taxon>
        <taxon>Oleeae</taxon>
        <taxon>Olea</taxon>
    </lineage>
</organism>
<name>A0A8S0TQ37_OLEEU</name>
<sequence>MSRLKHLLFVRSFLPYPTDALNGGTFVSLENLQTLTNVMNCRWTKEVIQMMPNLKKLVISYEHDGQTEWSSYCFENFVHLLQLEVLKCFFFGKSYIKYQDPLMVNFAFPQNLKRLTLSGCRISWKNMAIVGSLSYLEVLKLKYHAFEGPVWESKNGEFPRLKLLLIYMTDLEHWKVDEMHFPSLEHLSLKYCYNLVEIPSGIGKIQTLRKMELCECSTSVMTSAEVIKEEQMRLGNNDFQVLSS</sequence>
<reference evidence="1 2" key="1">
    <citation type="submission" date="2019-12" db="EMBL/GenBank/DDBJ databases">
        <authorList>
            <person name="Alioto T."/>
            <person name="Alioto T."/>
            <person name="Gomez Garrido J."/>
        </authorList>
    </citation>
    <scope>NUCLEOTIDE SEQUENCE [LARGE SCALE GENOMIC DNA]</scope>
</reference>
<gene>
    <name evidence="1" type="ORF">OLEA9_A121166</name>
</gene>
<dbReference type="Proteomes" id="UP000594638">
    <property type="component" value="Unassembled WGS sequence"/>
</dbReference>
<dbReference type="SUPFAM" id="SSF52058">
    <property type="entry name" value="L domain-like"/>
    <property type="match status" value="1"/>
</dbReference>
<dbReference type="Gene3D" id="3.80.10.10">
    <property type="entry name" value="Ribonuclease Inhibitor"/>
    <property type="match status" value="1"/>
</dbReference>
<dbReference type="OrthoDB" id="912689at2759"/>
<dbReference type="AlphaFoldDB" id="A0A8S0TQ37"/>
<dbReference type="EMBL" id="CACTIH010007254">
    <property type="protein sequence ID" value="CAA3005963.1"/>
    <property type="molecule type" value="Genomic_DNA"/>
</dbReference>
<evidence type="ECO:0000313" key="1">
    <source>
        <dbReference type="EMBL" id="CAA3005963.1"/>
    </source>
</evidence>
<protein>
    <submittedName>
        <fullName evidence="1">Uncharacterized protein</fullName>
    </submittedName>
</protein>
<keyword evidence="2" id="KW-1185">Reference proteome</keyword>
<evidence type="ECO:0000313" key="2">
    <source>
        <dbReference type="Proteomes" id="UP000594638"/>
    </source>
</evidence>
<dbReference type="PANTHER" id="PTHR15140:SF33">
    <property type="entry name" value="LATE BLIGHT RESISTANCE PROTEIN HOMOLOG R1A-3 ISOFORM X1"/>
    <property type="match status" value="1"/>
</dbReference>
<comment type="caution">
    <text evidence="1">The sequence shown here is derived from an EMBL/GenBank/DDBJ whole genome shotgun (WGS) entry which is preliminary data.</text>
</comment>